<dbReference type="Gene3D" id="1.25.40.10">
    <property type="entry name" value="Tetratricopeptide repeat domain"/>
    <property type="match status" value="1"/>
</dbReference>
<feature type="compositionally biased region" description="Low complexity" evidence="1">
    <location>
        <begin position="1"/>
        <end position="84"/>
    </location>
</feature>
<evidence type="ECO:0000313" key="3">
    <source>
        <dbReference type="EMBL" id="MBC9227712.1"/>
    </source>
</evidence>
<gene>
    <name evidence="3" type="ORF">IBG24_15465</name>
</gene>
<dbReference type="EMBL" id="JACTVM010000011">
    <property type="protein sequence ID" value="MBC9227712.1"/>
    <property type="molecule type" value="Genomic_DNA"/>
</dbReference>
<feature type="non-terminal residue" evidence="3">
    <location>
        <position position="363"/>
    </location>
</feature>
<dbReference type="RefSeq" id="WP_187770145.1">
    <property type="nucleotide sequence ID" value="NZ_JACTVM010000011.1"/>
</dbReference>
<dbReference type="AlphaFoldDB" id="A0A8I0EY94"/>
<name>A0A8I0EY94_9ACTN</name>
<sequence length="363" mass="38241">MAESRNPAGRGRNNNSGGSRNGSSRPNTSGSRSGGTSRPSSSSGSRPSSSGGKPTGSGSRPTSSGSGSRSGSSRPSNSSGSRPTSGGGPRTPGSGARRNSDRPGTNRPSGGPRSTTGNRPTTGGPNRDRRASGPDRSDAQKTYDGPPIPDDVSAKDLDKFARQELQGLPDKLADKVARHLVMAGILLHEDPELAHKHALAARTRAMRVGLVREATGETAYALGNWAEALAEFRAAKRMTGRGIYAPMMADAERALGRPEKALEYDTPAIRAALDEAGNTELTIVIAGARRDLGQTDAALQLLESEPLNTKSRHDWITRLRYAYADTLAAAGRTQEAITWFHRVAGTDTHGLTDAQDRINQLEN</sequence>
<accession>A0A8I0EY94</accession>
<evidence type="ECO:0000313" key="4">
    <source>
        <dbReference type="Proteomes" id="UP000620591"/>
    </source>
</evidence>
<feature type="domain" description="Tetratrico peptide repeat group 5" evidence="2">
    <location>
        <begin position="251"/>
        <end position="338"/>
    </location>
</feature>
<protein>
    <submittedName>
        <fullName evidence="3">Tetratricopeptide repeat protein</fullName>
    </submittedName>
</protein>
<dbReference type="InterPro" id="IPR011990">
    <property type="entry name" value="TPR-like_helical_dom_sf"/>
</dbReference>
<feature type="compositionally biased region" description="Basic and acidic residues" evidence="1">
    <location>
        <begin position="126"/>
        <end position="141"/>
    </location>
</feature>
<comment type="caution">
    <text evidence="3">The sequence shown here is derived from an EMBL/GenBank/DDBJ whole genome shotgun (WGS) entry which is preliminary data.</text>
</comment>
<evidence type="ECO:0000256" key="1">
    <source>
        <dbReference type="SAM" id="MobiDB-lite"/>
    </source>
</evidence>
<dbReference type="InterPro" id="IPR041656">
    <property type="entry name" value="TPR_5"/>
</dbReference>
<feature type="compositionally biased region" description="Low complexity" evidence="1">
    <location>
        <begin position="110"/>
        <end position="125"/>
    </location>
</feature>
<evidence type="ECO:0000259" key="2">
    <source>
        <dbReference type="Pfam" id="PF12688"/>
    </source>
</evidence>
<reference evidence="4" key="1">
    <citation type="submission" date="2022-11" db="EMBL/GenBank/DDBJ databases">
        <title>Novel species in genus Aeromicrobium.</title>
        <authorList>
            <person name="Zhang G."/>
        </authorList>
    </citation>
    <scope>NUCLEOTIDE SEQUENCE [LARGE SCALE GENOMIC DNA]</scope>
    <source>
        <strain evidence="4">zg-636</strain>
    </source>
</reference>
<feature type="region of interest" description="Disordered" evidence="1">
    <location>
        <begin position="1"/>
        <end position="153"/>
    </location>
</feature>
<dbReference type="SUPFAM" id="SSF48452">
    <property type="entry name" value="TPR-like"/>
    <property type="match status" value="1"/>
</dbReference>
<dbReference type="Pfam" id="PF12688">
    <property type="entry name" value="TPR_5"/>
    <property type="match status" value="1"/>
</dbReference>
<organism evidence="3 4">
    <name type="scientific">Aeromicrobium senzhongii</name>
    <dbReference type="NCBI Taxonomy" id="2663859"/>
    <lineage>
        <taxon>Bacteria</taxon>
        <taxon>Bacillati</taxon>
        <taxon>Actinomycetota</taxon>
        <taxon>Actinomycetes</taxon>
        <taxon>Propionibacteriales</taxon>
        <taxon>Nocardioidaceae</taxon>
        <taxon>Aeromicrobium</taxon>
    </lineage>
</organism>
<proteinExistence type="predicted"/>
<dbReference type="Proteomes" id="UP000620591">
    <property type="component" value="Unassembled WGS sequence"/>
</dbReference>